<dbReference type="CDD" id="cd05738">
    <property type="entry name" value="IgI_2_RPTP_IIa_LAR_like"/>
    <property type="match status" value="1"/>
</dbReference>
<dbReference type="GO" id="GO:0007155">
    <property type="term" value="P:cell adhesion"/>
    <property type="evidence" value="ECO:0007669"/>
    <property type="project" value="UniProtKB-KW"/>
</dbReference>
<feature type="compositionally biased region" description="Basic and acidic residues" evidence="30">
    <location>
        <begin position="1378"/>
        <end position="1387"/>
    </location>
</feature>
<feature type="domain" description="Ig-like" evidence="35">
    <location>
        <begin position="31"/>
        <end position="121"/>
    </location>
</feature>
<evidence type="ECO:0000256" key="14">
    <source>
        <dbReference type="ARBA" id="ARBA00022801"/>
    </source>
</evidence>
<feature type="domain" description="Fibronectin type-III" evidence="36">
    <location>
        <begin position="527"/>
        <end position="616"/>
    </location>
</feature>
<evidence type="ECO:0000256" key="3">
    <source>
        <dbReference type="ARBA" id="ARBA00004484"/>
    </source>
</evidence>
<dbReference type="Gene3D" id="2.60.40.10">
    <property type="entry name" value="Immunoglobulins"/>
    <property type="match status" value="11"/>
</dbReference>
<dbReference type="PROSITE" id="PS50835">
    <property type="entry name" value="IG_LIKE"/>
    <property type="match status" value="3"/>
</dbReference>
<dbReference type="PRINTS" id="PR00700">
    <property type="entry name" value="PRTYPHPHTASE"/>
</dbReference>
<keyword evidence="22" id="KW-0325">Glycoprotein</keyword>
<feature type="domain" description="Tyrosine specific protein phosphatases" evidence="34">
    <location>
        <begin position="1614"/>
        <end position="1685"/>
    </location>
</feature>
<evidence type="ECO:0000256" key="22">
    <source>
        <dbReference type="ARBA" id="ARBA00023180"/>
    </source>
</evidence>
<keyword evidence="24" id="KW-0393">Immunoglobulin domain</keyword>
<evidence type="ECO:0000256" key="15">
    <source>
        <dbReference type="ARBA" id="ARBA00022889"/>
    </source>
</evidence>
<dbReference type="InterPro" id="IPR013783">
    <property type="entry name" value="Ig-like_fold"/>
</dbReference>
<keyword evidence="14" id="KW-0378">Hydrolase</keyword>
<dbReference type="InterPro" id="IPR000387">
    <property type="entry name" value="Tyr_Pase_dom"/>
</dbReference>
<protein>
    <recommendedName>
        <fullName evidence="29">Receptor-type tyrosine-protein phosphatase S</fullName>
        <ecNumber evidence="7">3.1.3.48</ecNumber>
    </recommendedName>
</protein>
<dbReference type="SMART" id="SM00404">
    <property type="entry name" value="PTPc_motif"/>
    <property type="match status" value="2"/>
</dbReference>
<dbReference type="GO" id="GO:0004725">
    <property type="term" value="F:protein tyrosine phosphatase activity"/>
    <property type="evidence" value="ECO:0007669"/>
    <property type="project" value="UniProtKB-EC"/>
</dbReference>
<feature type="domain" description="Fibronectin type-III" evidence="36">
    <location>
        <begin position="1030"/>
        <end position="1116"/>
    </location>
</feature>
<keyword evidence="9" id="KW-0771">Synaptosome</keyword>
<dbReference type="InterPro" id="IPR050713">
    <property type="entry name" value="RTP_Phos/Ushers"/>
</dbReference>
<dbReference type="FunFam" id="3.90.190.10:FF:000001">
    <property type="entry name" value="Receptor-type tyrosine-protein phosphatase F isoform A"/>
    <property type="match status" value="1"/>
</dbReference>
<evidence type="ECO:0000256" key="18">
    <source>
        <dbReference type="ARBA" id="ARBA00023018"/>
    </source>
</evidence>
<evidence type="ECO:0000256" key="10">
    <source>
        <dbReference type="ARBA" id="ARBA00022674"/>
    </source>
</evidence>
<dbReference type="InterPro" id="IPR016130">
    <property type="entry name" value="Tyr_Pase_AS"/>
</dbReference>
<keyword evidence="13" id="KW-0677">Repeat</keyword>
<evidence type="ECO:0000256" key="16">
    <source>
        <dbReference type="ARBA" id="ARBA00022912"/>
    </source>
</evidence>
<dbReference type="SMART" id="SM00408">
    <property type="entry name" value="IGc2"/>
    <property type="match status" value="3"/>
</dbReference>
<dbReference type="FunFam" id="2.60.40.10:FF:000128">
    <property type="entry name" value="receptor-type tyrosine-protein phosphatase delta isoform X2"/>
    <property type="match status" value="1"/>
</dbReference>
<evidence type="ECO:0000256" key="6">
    <source>
        <dbReference type="ARBA" id="ARBA00010504"/>
    </source>
</evidence>
<keyword evidence="8" id="KW-1003">Cell membrane</keyword>
<evidence type="ECO:0000256" key="4">
    <source>
        <dbReference type="ARBA" id="ARBA00004489"/>
    </source>
</evidence>
<dbReference type="InterPro" id="IPR029021">
    <property type="entry name" value="Prot-tyrosine_phosphatase-like"/>
</dbReference>
<evidence type="ECO:0000256" key="27">
    <source>
        <dbReference type="ARBA" id="ARBA00034105"/>
    </source>
</evidence>
<keyword evidence="11 31" id="KW-0812">Transmembrane</keyword>
<dbReference type="SMART" id="SM00060">
    <property type="entry name" value="FN3"/>
    <property type="match status" value="8"/>
</dbReference>
<dbReference type="Pfam" id="PF00102">
    <property type="entry name" value="Y_phosphatase"/>
    <property type="match status" value="2"/>
</dbReference>
<dbReference type="FunFam" id="2.60.40.10:FF:000098">
    <property type="entry name" value="receptor-type tyrosine-protein phosphatase F isoform X1"/>
    <property type="match status" value="1"/>
</dbReference>
<dbReference type="SUPFAM" id="SSF52799">
    <property type="entry name" value="(Phosphotyrosine protein) phosphatases II"/>
    <property type="match status" value="2"/>
</dbReference>
<keyword evidence="25" id="KW-0968">Cytoplasmic vesicle</keyword>
<dbReference type="CDD" id="cd05739">
    <property type="entry name" value="IgI_3_RPTP_IIa_LAR_like"/>
    <property type="match status" value="1"/>
</dbReference>
<keyword evidence="21 37" id="KW-0675">Receptor</keyword>
<dbReference type="PANTHER" id="PTHR46957:SF11">
    <property type="entry name" value="PROTEIN-TYROSINE-PHOSPHATASE"/>
    <property type="match status" value="1"/>
</dbReference>
<dbReference type="EC" id="3.1.3.48" evidence="7"/>
<keyword evidence="20" id="KW-1015">Disulfide bond</keyword>
<accession>A0AAD8GI93</accession>
<comment type="caution">
    <text evidence="37">The sequence shown here is derived from an EMBL/GenBank/DDBJ whole genome shotgun (WGS) entry which is preliminary data.</text>
</comment>
<dbReference type="CDD" id="cd00063">
    <property type="entry name" value="FN3"/>
    <property type="match status" value="8"/>
</dbReference>
<evidence type="ECO:0000256" key="11">
    <source>
        <dbReference type="ARBA" id="ARBA00022692"/>
    </source>
</evidence>
<keyword evidence="18" id="KW-0770">Synapse</keyword>
<evidence type="ECO:0000256" key="17">
    <source>
        <dbReference type="ARBA" id="ARBA00022989"/>
    </source>
</evidence>
<feature type="domain" description="Fibronectin type-III" evidence="36">
    <location>
        <begin position="930"/>
        <end position="1025"/>
    </location>
</feature>
<evidence type="ECO:0000256" key="21">
    <source>
        <dbReference type="ARBA" id="ARBA00023170"/>
    </source>
</evidence>
<evidence type="ECO:0000259" key="35">
    <source>
        <dbReference type="PROSITE" id="PS50835"/>
    </source>
</evidence>
<gene>
    <name evidence="37" type="primary">PTPRD</name>
    <name evidence="37" type="ORF">AOXY_G2598</name>
</gene>
<evidence type="ECO:0000256" key="5">
    <source>
        <dbReference type="ARBA" id="ARBA00004624"/>
    </source>
</evidence>
<dbReference type="FunFam" id="2.60.40.10:FF:000010">
    <property type="entry name" value="receptor-type tyrosine-protein phosphatase delta isoform X1"/>
    <property type="match status" value="1"/>
</dbReference>
<dbReference type="Gene3D" id="3.90.190.10">
    <property type="entry name" value="Protein tyrosine phosphatase superfamily"/>
    <property type="match status" value="2"/>
</dbReference>
<feature type="transmembrane region" description="Helical" evidence="31">
    <location>
        <begin position="1276"/>
        <end position="1299"/>
    </location>
</feature>
<dbReference type="FunFam" id="2.60.40.10:FF:000068">
    <property type="entry name" value="receptor-type tyrosine-protein phosphatase delta isoform X1"/>
    <property type="match status" value="1"/>
</dbReference>
<evidence type="ECO:0000256" key="12">
    <source>
        <dbReference type="ARBA" id="ARBA00022729"/>
    </source>
</evidence>
<dbReference type="PROSITE" id="PS50853">
    <property type="entry name" value="FN3"/>
    <property type="match status" value="8"/>
</dbReference>
<dbReference type="GO" id="GO:0014069">
    <property type="term" value="C:postsynaptic density"/>
    <property type="evidence" value="ECO:0007669"/>
    <property type="project" value="UniProtKB-SubCell"/>
</dbReference>
<dbReference type="InterPro" id="IPR003961">
    <property type="entry name" value="FN3_dom"/>
</dbReference>
<dbReference type="EMBL" id="JAGXEW010000002">
    <property type="protein sequence ID" value="KAK1174976.1"/>
    <property type="molecule type" value="Genomic_DNA"/>
</dbReference>
<feature type="domain" description="Fibronectin type-III" evidence="36">
    <location>
        <begin position="723"/>
        <end position="831"/>
    </location>
</feature>
<keyword evidence="10" id="KW-0358">Heparin-binding</keyword>
<dbReference type="GO" id="GO:0030426">
    <property type="term" value="C:growth cone"/>
    <property type="evidence" value="ECO:0007669"/>
    <property type="project" value="UniProtKB-SubCell"/>
</dbReference>
<feature type="domain" description="Ig-like" evidence="35">
    <location>
        <begin position="133"/>
        <end position="238"/>
    </location>
</feature>
<feature type="region of interest" description="Disordered" evidence="30">
    <location>
        <begin position="1355"/>
        <end position="1387"/>
    </location>
</feature>
<dbReference type="SMART" id="SM00409">
    <property type="entry name" value="IG"/>
    <property type="match status" value="3"/>
</dbReference>
<feature type="domain" description="Tyrosine-protein phosphatase" evidence="33">
    <location>
        <begin position="1439"/>
        <end position="1694"/>
    </location>
</feature>
<feature type="domain" description="Tyrosine-protein phosphatase" evidence="33">
    <location>
        <begin position="1726"/>
        <end position="1985"/>
    </location>
</feature>
<dbReference type="InterPro" id="IPR003595">
    <property type="entry name" value="Tyr_Pase_cat"/>
</dbReference>
<feature type="region of interest" description="Disordered" evidence="30">
    <location>
        <begin position="410"/>
        <end position="430"/>
    </location>
</feature>
<dbReference type="SUPFAM" id="SSF49265">
    <property type="entry name" value="Fibronectin type III"/>
    <property type="match status" value="5"/>
</dbReference>
<dbReference type="FunFam" id="2.60.40.10:FF:000027">
    <property type="entry name" value="receptor-type tyrosine-protein phosphatase delta isoform X1"/>
    <property type="match status" value="1"/>
</dbReference>
<dbReference type="Pfam" id="PF13927">
    <property type="entry name" value="Ig_3"/>
    <property type="match status" value="2"/>
</dbReference>
<evidence type="ECO:0000313" key="38">
    <source>
        <dbReference type="Proteomes" id="UP001230051"/>
    </source>
</evidence>
<evidence type="ECO:0000256" key="31">
    <source>
        <dbReference type="SAM" id="Phobius"/>
    </source>
</evidence>
<dbReference type="GO" id="GO:0050808">
    <property type="term" value="P:synapse organization"/>
    <property type="evidence" value="ECO:0007669"/>
    <property type="project" value="UniProtKB-ARBA"/>
</dbReference>
<dbReference type="InterPro" id="IPR036179">
    <property type="entry name" value="Ig-like_dom_sf"/>
</dbReference>
<dbReference type="FunFam" id="2.60.40.10:FF:000144">
    <property type="entry name" value="receptor-type tyrosine-protein phosphatase delta isoform X1"/>
    <property type="match status" value="1"/>
</dbReference>
<feature type="domain" description="Tyrosine specific protein phosphatases" evidence="34">
    <location>
        <begin position="1903"/>
        <end position="1976"/>
    </location>
</feature>
<dbReference type="FunFam" id="2.60.40.10:FF:000015">
    <property type="entry name" value="receptor-type tyrosine-protein phosphatase delta isoform X2"/>
    <property type="match status" value="1"/>
</dbReference>
<dbReference type="FunFam" id="2.60.40.10:FF:000066">
    <property type="entry name" value="receptor-type tyrosine-protein phosphatase delta isoform X1"/>
    <property type="match status" value="1"/>
</dbReference>
<dbReference type="InterPro" id="IPR003599">
    <property type="entry name" value="Ig_sub"/>
</dbReference>
<keyword evidence="23" id="KW-0966">Cell projection</keyword>
<feature type="domain" description="Fibronectin type-III" evidence="36">
    <location>
        <begin position="832"/>
        <end position="925"/>
    </location>
</feature>
<dbReference type="InterPro" id="IPR007110">
    <property type="entry name" value="Ig-like_dom"/>
</dbReference>
<keyword evidence="19 31" id="KW-0472">Membrane</keyword>
<dbReference type="FunFam" id="2.60.40.10:FF:000023">
    <property type="entry name" value="receptor-type tyrosine-protein phosphatase delta isoform X2"/>
    <property type="match status" value="1"/>
</dbReference>
<feature type="compositionally biased region" description="Basic and acidic residues" evidence="30">
    <location>
        <begin position="1357"/>
        <end position="1369"/>
    </location>
</feature>
<evidence type="ECO:0000256" key="23">
    <source>
        <dbReference type="ARBA" id="ARBA00023273"/>
    </source>
</evidence>
<feature type="chain" id="PRO_5042173384" description="Receptor-type tyrosine-protein phosphatase S" evidence="32">
    <location>
        <begin position="28"/>
        <end position="1994"/>
    </location>
</feature>
<dbReference type="InterPro" id="IPR036116">
    <property type="entry name" value="FN3_sf"/>
</dbReference>
<dbReference type="GO" id="GO:0030672">
    <property type="term" value="C:synaptic vesicle membrane"/>
    <property type="evidence" value="ECO:0007669"/>
    <property type="project" value="UniProtKB-SubCell"/>
</dbReference>
<dbReference type="Pfam" id="PF00041">
    <property type="entry name" value="fn3"/>
    <property type="match status" value="8"/>
</dbReference>
<dbReference type="PROSITE" id="PS50056">
    <property type="entry name" value="TYR_PHOSPHATASE_2"/>
    <property type="match status" value="2"/>
</dbReference>
<evidence type="ECO:0000259" key="34">
    <source>
        <dbReference type="PROSITE" id="PS50056"/>
    </source>
</evidence>
<evidence type="ECO:0000256" key="32">
    <source>
        <dbReference type="SAM" id="SignalP"/>
    </source>
</evidence>
<keyword evidence="12 32" id="KW-0732">Signal</keyword>
<keyword evidence="16" id="KW-0904">Protein phosphatase</keyword>
<dbReference type="FunFam" id="3.90.190.10:FF:000002">
    <property type="entry name" value="receptor-type tyrosine-protein phosphatase delta isoform X2"/>
    <property type="match status" value="1"/>
</dbReference>
<evidence type="ECO:0000256" key="30">
    <source>
        <dbReference type="SAM" id="MobiDB-lite"/>
    </source>
</evidence>
<comment type="catalytic activity">
    <reaction evidence="28">
        <text>O-phospho-L-tyrosyl-[protein] + H2O = L-tyrosyl-[protein] + phosphate</text>
        <dbReference type="Rhea" id="RHEA:10684"/>
        <dbReference type="Rhea" id="RHEA-COMP:10136"/>
        <dbReference type="Rhea" id="RHEA-COMP:20101"/>
        <dbReference type="ChEBI" id="CHEBI:15377"/>
        <dbReference type="ChEBI" id="CHEBI:43474"/>
        <dbReference type="ChEBI" id="CHEBI:46858"/>
        <dbReference type="ChEBI" id="CHEBI:61978"/>
        <dbReference type="EC" id="3.1.3.48"/>
    </reaction>
</comment>
<comment type="similarity">
    <text evidence="6">Belongs to the protein-tyrosine phosphatase family. Receptor class 2A subfamily.</text>
</comment>
<evidence type="ECO:0000256" key="24">
    <source>
        <dbReference type="ARBA" id="ARBA00023319"/>
    </source>
</evidence>
<feature type="domain" description="Ig-like" evidence="35">
    <location>
        <begin position="246"/>
        <end position="328"/>
    </location>
</feature>
<evidence type="ECO:0000256" key="9">
    <source>
        <dbReference type="ARBA" id="ARBA00022599"/>
    </source>
</evidence>
<evidence type="ECO:0000256" key="2">
    <source>
        <dbReference type="ARBA" id="ARBA00004432"/>
    </source>
</evidence>
<dbReference type="GO" id="GO:0043204">
    <property type="term" value="C:perikaryon"/>
    <property type="evidence" value="ECO:0007669"/>
    <property type="project" value="UniProtKB-SubCell"/>
</dbReference>
<dbReference type="GO" id="GO:0005886">
    <property type="term" value="C:plasma membrane"/>
    <property type="evidence" value="ECO:0007669"/>
    <property type="project" value="UniProtKB-SubCell"/>
</dbReference>
<feature type="signal peptide" evidence="32">
    <location>
        <begin position="1"/>
        <end position="27"/>
    </location>
</feature>
<dbReference type="SMART" id="SM00194">
    <property type="entry name" value="PTPc"/>
    <property type="match status" value="2"/>
</dbReference>
<evidence type="ECO:0000256" key="20">
    <source>
        <dbReference type="ARBA" id="ARBA00023157"/>
    </source>
</evidence>
<evidence type="ECO:0000256" key="26">
    <source>
        <dbReference type="ARBA" id="ARBA00034102"/>
    </source>
</evidence>
<dbReference type="PROSITE" id="PS50055">
    <property type="entry name" value="TYR_PHOSPHATASE_PTP"/>
    <property type="match status" value="2"/>
</dbReference>
<dbReference type="GO" id="GO:0008201">
    <property type="term" value="F:heparin binding"/>
    <property type="evidence" value="ECO:0007669"/>
    <property type="project" value="UniProtKB-KW"/>
</dbReference>
<dbReference type="PANTHER" id="PTHR46957">
    <property type="entry name" value="CYTOKINE RECEPTOR"/>
    <property type="match status" value="1"/>
</dbReference>
<comment type="subcellular location">
    <subcellularLocation>
        <location evidence="1">Cell membrane</location>
        <topology evidence="1">Single-pass type I membrane protein</topology>
    </subcellularLocation>
    <subcellularLocation>
        <location evidence="4">Cell projection</location>
        <location evidence="4">Axon</location>
    </subcellularLocation>
    <subcellularLocation>
        <location evidence="5">Cell projection</location>
        <location evidence="5">Growth cone</location>
    </subcellularLocation>
    <subcellularLocation>
        <location evidence="2">Cytoplasmic vesicle</location>
        <location evidence="2">Secretory vesicle</location>
        <location evidence="2">Synaptic vesicle membrane</location>
    </subcellularLocation>
    <subcellularLocation>
        <location evidence="3">Perikaryon</location>
    </subcellularLocation>
    <subcellularLocation>
        <location evidence="27">Postsynaptic density</location>
    </subcellularLocation>
    <subcellularLocation>
        <location evidence="26">Synapse</location>
        <location evidence="26">Synaptosome</location>
    </subcellularLocation>
</comment>
<evidence type="ECO:0000256" key="25">
    <source>
        <dbReference type="ARBA" id="ARBA00023329"/>
    </source>
</evidence>
<evidence type="ECO:0000313" key="37">
    <source>
        <dbReference type="EMBL" id="KAK1174976.1"/>
    </source>
</evidence>
<feature type="domain" description="Fibronectin type-III" evidence="36">
    <location>
        <begin position="621"/>
        <end position="718"/>
    </location>
</feature>
<dbReference type="InterPro" id="IPR000242">
    <property type="entry name" value="PTP_cat"/>
</dbReference>
<reference evidence="37" key="1">
    <citation type="submission" date="2022-02" db="EMBL/GenBank/DDBJ databases">
        <title>Atlantic sturgeon de novo genome assembly.</title>
        <authorList>
            <person name="Stock M."/>
            <person name="Klopp C."/>
            <person name="Guiguen Y."/>
            <person name="Cabau C."/>
            <person name="Parinello H."/>
            <person name="Santidrian Yebra-Pimentel E."/>
            <person name="Kuhl H."/>
            <person name="Dirks R.P."/>
            <person name="Guessner J."/>
            <person name="Wuertz S."/>
            <person name="Du K."/>
            <person name="Schartl M."/>
        </authorList>
    </citation>
    <scope>NUCLEOTIDE SEQUENCE</scope>
    <source>
        <strain evidence="37">STURGEONOMICS-FGT-2020</strain>
        <tissue evidence="37">Whole blood</tissue>
    </source>
</reference>
<keyword evidence="17 31" id="KW-1133">Transmembrane helix</keyword>
<dbReference type="SUPFAM" id="SSF48726">
    <property type="entry name" value="Immunoglobulin"/>
    <property type="match status" value="3"/>
</dbReference>
<organism evidence="37 38">
    <name type="scientific">Acipenser oxyrinchus oxyrinchus</name>
    <dbReference type="NCBI Taxonomy" id="40147"/>
    <lineage>
        <taxon>Eukaryota</taxon>
        <taxon>Metazoa</taxon>
        <taxon>Chordata</taxon>
        <taxon>Craniata</taxon>
        <taxon>Vertebrata</taxon>
        <taxon>Euteleostomi</taxon>
        <taxon>Actinopterygii</taxon>
        <taxon>Chondrostei</taxon>
        <taxon>Acipenseriformes</taxon>
        <taxon>Acipenseridae</taxon>
        <taxon>Acipenser</taxon>
    </lineage>
</organism>
<evidence type="ECO:0000259" key="33">
    <source>
        <dbReference type="PROSITE" id="PS50055"/>
    </source>
</evidence>
<evidence type="ECO:0000256" key="7">
    <source>
        <dbReference type="ARBA" id="ARBA00013064"/>
    </source>
</evidence>
<evidence type="ECO:0000259" key="36">
    <source>
        <dbReference type="PROSITE" id="PS50853"/>
    </source>
</evidence>
<name>A0AAD8GI93_ACIOX</name>
<evidence type="ECO:0000256" key="19">
    <source>
        <dbReference type="ARBA" id="ARBA00023136"/>
    </source>
</evidence>
<dbReference type="InterPro" id="IPR013098">
    <property type="entry name" value="Ig_I-set"/>
</dbReference>
<evidence type="ECO:0000256" key="28">
    <source>
        <dbReference type="ARBA" id="ARBA00051722"/>
    </source>
</evidence>
<evidence type="ECO:0000256" key="1">
    <source>
        <dbReference type="ARBA" id="ARBA00004251"/>
    </source>
</evidence>
<feature type="domain" description="Fibronectin type-III" evidence="36">
    <location>
        <begin position="429"/>
        <end position="523"/>
    </location>
</feature>
<dbReference type="InterPro" id="IPR003598">
    <property type="entry name" value="Ig_sub2"/>
</dbReference>
<evidence type="ECO:0000256" key="29">
    <source>
        <dbReference type="ARBA" id="ARBA00073611"/>
    </source>
</evidence>
<dbReference type="Proteomes" id="UP001230051">
    <property type="component" value="Unassembled WGS sequence"/>
</dbReference>
<sequence>MLVQSCRMMHIARPVVVLLCFLLLADAETPPKFTRTPDDQTGVSGGVASFICQATGDPRPKIVWNKKGKKVSNQRFEVIEFDDGSGSVLRIQPLRTPRDEAIYECVASNSVGETSSSTRLTVLREDQLPSGFPTIDMGPQLKVVERTRTATMLCAASGNPDPEITWFKDFLPVDTTNNNGRIKQLRSGRSLTFPSAHTFYFRTGALQIEQSEESDQGKYECVATNGAGTRYSAPANLYVRVRRVPPRFSIPPTNHEIMPGGSVNITCVAVGSPMPYVKWMLGAEDLTPEDDMPIGRNVLELTDVRQSSNYTCVAMSTLGVIEAVSQITVKALPKPPGTPVVTESTATSITLTWDSGNPEPVSYYIIQHRSKSEETYKEIDGVATTRYSVGGLSPYSEYEFRVVAVNNIGKGPPSEPVETRTAEQAPSTAPRQVTARMLSSTTILVQWEEPEEANGQIQGYRVYYTMEPNQHVNNWQKHNVGDTHITTISGLTPQKTYHVKVLAFTSVGDGPLSSDIQVITKTGVPAQPTNFKAEAKSETSILLSWMPPKGDSIIGYELVYKKGEQGEEQHVTFEPDTSYLLQGLKPFTNYFFRLAARSSYGQGAATTEISAETPQTQPSAPPQDIKCTSPSSTSILVSWLPPPVELQNGIITKYSIQYAAIEGEDTNPHQISDLSPKTSQYLLEELEKWTEYRVTVIAHTDVGPGPESLPQLIRTDEDVPSGPPRKVEVEAVNSTSIKVTWRSPVPNKQHGQIRGYQVHYVKMDNGEPRGQPMIKDIMLADAQWEYDDSTEHVMVISGLQPEMTYSVTVTAYTTKGDGARSKPKLVSTTGAVPGRPRLLVSPTQMGTALIQWHPPVETFGPVQGYRLKYGRKDTDLLTILEFSEKEDHFTVTDIHKGASYVFCLSARNKVGFGEEIVKEISIPEDVPSGFPQNIVADSPTSTTFQLSWQPPVLSEQNGVIVKYTVLYKDINSPNNPSELIVMPPETTVKINGLKADATYDIKIRAYTSKGAGPYSPSVQFRTQPMDQAVFAKNFHVKAAMKTSVLLTWEIPESYNPAQPFTILYDNGQSVEVDGNVTQKLITSLQPGTQYSFLLTNRGNSAGGLQHRVSTMTAPDVLRTKPYFIGKTNTDGMLTVELPAVQTTEKVKAYYIVVVPLKKQRGKFIKPWVSPDEMNLEELLKEINRTSRSLRLRRQAEPRSYIAAYFKELPTEFTLGDQKVYGDFENKPLQNGQEYIFFVLAVLEISDNTMYSTSPYSDPVVSADIDPQPIIDEEEGLIWVVGPVLAVVFIICIVIAILLYKRVGFMPYHVCEHIIMLPLELPRPSQIASRCSMHMYIYLNFLNSMTSQSNLLTGREQSVYRKRAESDSRKNSIPNSKEIPSHHPTDPVELRRLHFQTPGSGVSGYPGNLHSSSMASHPPIPIMELADQLERLKANDNLKFSQEYESIDPGQQFTWEHSNLEVNKPKNRYANVIAYDHSRVLLSAIEGIPGSDYVNSNYIDGYRKQNAYIATQGPLPETFGDFWRMIWEQRSANVVMMTKLEERSRVKCDQYWPTRGTETYGLIQVTLLDTVELATYCVRTFALYKNGSSEKREVRQFQFTAWPDHGVPEHPTPFLAFLRRVKACNPLDAGPMVVHCSAGVGRTGCFIVIDAMLERIKHEKTVDIYGHVTLMRAQRNYMVQTEDQYIFIHDALLEAVTCGTTEVPARNLYAYIQKLTQIESGENVTGMELEFKRLANTKAHTSRFISANLPCNKFKNRLVNIMPYESTRVCLQPIRGVEGSDYINGSFIDGYRQQKAYIATQGPLAETTEDFWRMLWEHNSTIVVMLTKLREMGREKCHQYWPAERSARYQYFVVDPMAEYNMPQYILREFKVTDARDGQSRTVRQFQFTDWPEQGVPKSGEGFIDFIGQVHKTKEQFGQDGPISVHCSAGVGRTGVFITLSIVLERMRYEGVVDIFQTVKMLRTQRPAMVQTEDQYQFCYRAGLEYLGSFDHYAT</sequence>
<dbReference type="Pfam" id="PF07679">
    <property type="entry name" value="I-set"/>
    <property type="match status" value="1"/>
</dbReference>
<dbReference type="PROSITE" id="PS00383">
    <property type="entry name" value="TYR_PHOSPHATASE_1"/>
    <property type="match status" value="2"/>
</dbReference>
<proteinExistence type="inferred from homology"/>
<keyword evidence="38" id="KW-1185">Reference proteome</keyword>
<evidence type="ECO:0000256" key="13">
    <source>
        <dbReference type="ARBA" id="ARBA00022737"/>
    </source>
</evidence>
<dbReference type="FunFam" id="2.60.40.10:FF:000082">
    <property type="entry name" value="receptor-type tyrosine-protein phosphatase delta isoform X2"/>
    <property type="match status" value="1"/>
</dbReference>
<feature type="domain" description="Fibronectin type-III" evidence="36">
    <location>
        <begin position="335"/>
        <end position="424"/>
    </location>
</feature>
<keyword evidence="15" id="KW-0130">Cell adhesion</keyword>
<dbReference type="FunFam" id="2.60.40.10:FF:000036">
    <property type="entry name" value="receptor-type tyrosine-protein phosphatase delta isoform X1"/>
    <property type="match status" value="1"/>
</dbReference>
<evidence type="ECO:0000256" key="8">
    <source>
        <dbReference type="ARBA" id="ARBA00022475"/>
    </source>
</evidence>